<sequence>MYSCTKKLNLKHAYGRQRLIFTSFLITVVTFLISFEVFSSFVNDRFSDHYFLLFLLSCFAVYPLHKLCHVLMFLDDLSSIIIQKVMAMGFLPILNIRLNHPISKGRFLVTLALPFLIISGLTLSAAMMYPVYAHYFLFMFSMNIGISFIDFIYFRYLINSRGCSFVEERKHGLELLTKFDM</sequence>
<feature type="transmembrane region" description="Helical" evidence="1">
    <location>
        <begin position="50"/>
        <end position="74"/>
    </location>
</feature>
<dbReference type="InterPro" id="IPR021683">
    <property type="entry name" value="DUF3267"/>
</dbReference>
<name>A0A9Q8CL45_9STAP</name>
<feature type="transmembrane region" description="Helical" evidence="1">
    <location>
        <begin position="20"/>
        <end position="38"/>
    </location>
</feature>
<organism evidence="2 3">
    <name type="scientific">Macrococcus carouselicus</name>
    <dbReference type="NCBI Taxonomy" id="69969"/>
    <lineage>
        <taxon>Bacteria</taxon>
        <taxon>Bacillati</taxon>
        <taxon>Bacillota</taxon>
        <taxon>Bacilli</taxon>
        <taxon>Bacillales</taxon>
        <taxon>Staphylococcaceae</taxon>
        <taxon>Macrococcus</taxon>
    </lineage>
</organism>
<feature type="transmembrane region" description="Helical" evidence="1">
    <location>
        <begin position="135"/>
        <end position="154"/>
    </location>
</feature>
<gene>
    <name evidence="2" type="ORF">ERX40_05685</name>
</gene>
<dbReference type="Proteomes" id="UP000295280">
    <property type="component" value="Unassembled WGS sequence"/>
</dbReference>
<dbReference type="EMBL" id="SCWD01000001">
    <property type="protein sequence ID" value="TDM04653.1"/>
    <property type="molecule type" value="Genomic_DNA"/>
</dbReference>
<evidence type="ECO:0000256" key="1">
    <source>
        <dbReference type="SAM" id="Phobius"/>
    </source>
</evidence>
<dbReference type="RefSeq" id="WP_133417512.1">
    <property type="nucleotide sequence ID" value="NZ_SCWD01000001.1"/>
</dbReference>
<dbReference type="AlphaFoldDB" id="A0A9Q8CL45"/>
<feature type="transmembrane region" description="Helical" evidence="1">
    <location>
        <begin position="108"/>
        <end position="129"/>
    </location>
</feature>
<keyword evidence="1" id="KW-0812">Transmembrane</keyword>
<dbReference type="Pfam" id="PF11667">
    <property type="entry name" value="DUF3267"/>
    <property type="match status" value="1"/>
</dbReference>
<evidence type="ECO:0000313" key="2">
    <source>
        <dbReference type="EMBL" id="TDM04653.1"/>
    </source>
</evidence>
<keyword evidence="1" id="KW-1133">Transmembrane helix</keyword>
<accession>A0A9Q8CL45</accession>
<evidence type="ECO:0000313" key="3">
    <source>
        <dbReference type="Proteomes" id="UP000295280"/>
    </source>
</evidence>
<dbReference type="OrthoDB" id="2360495at2"/>
<keyword evidence="3" id="KW-1185">Reference proteome</keyword>
<reference evidence="2 3" key="1">
    <citation type="submission" date="2019-01" db="EMBL/GenBank/DDBJ databases">
        <title>Draft genome sequences of the type strains of six Macrococcus species.</title>
        <authorList>
            <person name="Mazhar S."/>
            <person name="Altermann E."/>
            <person name="Hill C."/>
            <person name="Mcauliffe O."/>
        </authorList>
    </citation>
    <scope>NUCLEOTIDE SEQUENCE [LARGE SCALE GENOMIC DNA]</scope>
    <source>
        <strain evidence="2 3">ATCC 51828</strain>
    </source>
</reference>
<proteinExistence type="predicted"/>
<protein>
    <submittedName>
        <fullName evidence="2">DUF3267 domain-containing protein</fullName>
    </submittedName>
</protein>
<comment type="caution">
    <text evidence="2">The sequence shown here is derived from an EMBL/GenBank/DDBJ whole genome shotgun (WGS) entry which is preliminary data.</text>
</comment>
<keyword evidence="1" id="KW-0472">Membrane</keyword>